<reference evidence="3" key="1">
    <citation type="thesis" date="2020" institute="ProQuest LLC" country="789 East Eisenhower Parkway, Ann Arbor, MI, USA">
        <title>Comparative Genomics and Chromosome Evolution.</title>
        <authorList>
            <person name="Mudd A.B."/>
        </authorList>
    </citation>
    <scope>NUCLEOTIDE SEQUENCE</scope>
    <source>
        <strain evidence="3">1538</strain>
        <tissue evidence="3">Blood</tissue>
    </source>
</reference>
<keyword evidence="4" id="KW-1185">Reference proteome</keyword>
<dbReference type="AlphaFoldDB" id="A0AAV3A7F1"/>
<dbReference type="SUPFAM" id="SSF55909">
    <property type="entry name" value="Pentein"/>
    <property type="match status" value="1"/>
</dbReference>
<dbReference type="GO" id="GO:0043022">
    <property type="term" value="F:ribosome binding"/>
    <property type="evidence" value="ECO:0007669"/>
    <property type="project" value="InterPro"/>
</dbReference>
<dbReference type="PANTHER" id="PTHR10784">
    <property type="entry name" value="TRANSLATION INITIATION FACTOR 6"/>
    <property type="match status" value="1"/>
</dbReference>
<evidence type="ECO:0000313" key="3">
    <source>
        <dbReference type="EMBL" id="DBA22407.1"/>
    </source>
</evidence>
<keyword evidence="1" id="KW-0396">Initiation factor</keyword>
<evidence type="ECO:0000256" key="2">
    <source>
        <dbReference type="ARBA" id="ARBA00022917"/>
    </source>
</evidence>
<keyword evidence="2" id="KW-0648">Protein biosynthesis</keyword>
<name>A0AAV3A7F1_PYXAD</name>
<dbReference type="Proteomes" id="UP001181693">
    <property type="component" value="Unassembled WGS sequence"/>
</dbReference>
<protein>
    <recommendedName>
        <fullName evidence="5">Eukaryotic translation initiation factor 6</fullName>
    </recommendedName>
</protein>
<accession>A0AAV3A7F1</accession>
<sequence>MAVRASFENNNEIGCFAKLTNTYCLVAIGGSENFYRKGNRNGLLVPNNTTDQELQNIRNSLPDSVRIQRVEERLSALGNVIACNDYVALVHPDLDRAGTVNRGSEVIAAGMVVNDWCAFCGLDTTSTELSVIESVFKLSDAQPSTIATSMRDTLIDSLT</sequence>
<dbReference type="GO" id="GO:0042256">
    <property type="term" value="P:cytosolic ribosome assembly"/>
    <property type="evidence" value="ECO:0007669"/>
    <property type="project" value="InterPro"/>
</dbReference>
<dbReference type="Pfam" id="PF01912">
    <property type="entry name" value="eIF-6"/>
    <property type="match status" value="1"/>
</dbReference>
<dbReference type="GO" id="GO:0003743">
    <property type="term" value="F:translation initiation factor activity"/>
    <property type="evidence" value="ECO:0007669"/>
    <property type="project" value="UniProtKB-KW"/>
</dbReference>
<dbReference type="InterPro" id="IPR002769">
    <property type="entry name" value="eIF6"/>
</dbReference>
<evidence type="ECO:0000313" key="4">
    <source>
        <dbReference type="Proteomes" id="UP001181693"/>
    </source>
</evidence>
<dbReference type="SMART" id="SM00654">
    <property type="entry name" value="eIF6"/>
    <property type="match status" value="1"/>
</dbReference>
<evidence type="ECO:0008006" key="5">
    <source>
        <dbReference type="Google" id="ProtNLM"/>
    </source>
</evidence>
<dbReference type="EMBL" id="DYDO01000006">
    <property type="protein sequence ID" value="DBA22407.1"/>
    <property type="molecule type" value="Genomic_DNA"/>
</dbReference>
<gene>
    <name evidence="3" type="ORF">GDO54_013436</name>
</gene>
<dbReference type="Gene3D" id="3.75.10.10">
    <property type="entry name" value="L-arginine/glycine Amidinotransferase, Chain A"/>
    <property type="match status" value="3"/>
</dbReference>
<comment type="caution">
    <text evidence="3">The sequence shown here is derived from an EMBL/GenBank/DDBJ whole genome shotgun (WGS) entry which is preliminary data.</text>
</comment>
<organism evidence="3 4">
    <name type="scientific">Pyxicephalus adspersus</name>
    <name type="common">African bullfrog</name>
    <dbReference type="NCBI Taxonomy" id="30357"/>
    <lineage>
        <taxon>Eukaryota</taxon>
        <taxon>Metazoa</taxon>
        <taxon>Chordata</taxon>
        <taxon>Craniata</taxon>
        <taxon>Vertebrata</taxon>
        <taxon>Euteleostomi</taxon>
        <taxon>Amphibia</taxon>
        <taxon>Batrachia</taxon>
        <taxon>Anura</taxon>
        <taxon>Neobatrachia</taxon>
        <taxon>Ranoidea</taxon>
        <taxon>Pyxicephalidae</taxon>
        <taxon>Pyxicephalinae</taxon>
        <taxon>Pyxicephalus</taxon>
    </lineage>
</organism>
<proteinExistence type="predicted"/>
<evidence type="ECO:0000256" key="1">
    <source>
        <dbReference type="ARBA" id="ARBA00022540"/>
    </source>
</evidence>